<evidence type="ECO:0000313" key="2">
    <source>
        <dbReference type="Proteomes" id="UP000199548"/>
    </source>
</evidence>
<sequence>MARSTETAVFNIKRWVVDQCHPDVSVALAADIDRYSRLYTACDALETFAGYRPDDDEDDEDLFAELADRRRLLADRLAAANLDRYLDDAPAGLYLAIPYLDRCSDLQALWLVNKTSEPVDFLGRSTSGIAAYESSLCCGDGELVVLPHEPECDDDTQLEPGERIVIGEYSISFDGDCATTHRLILATDGYAQEWVSVVPRLAGYLLQGSAHGIHPLQRTDRGALM</sequence>
<dbReference type="AlphaFoldDB" id="A0A1I3D438"/>
<dbReference type="EMBL" id="FOQU01000001">
    <property type="protein sequence ID" value="SFH81475.1"/>
    <property type="molecule type" value="Genomic_DNA"/>
</dbReference>
<dbReference type="RefSeq" id="WP_091006264.1">
    <property type="nucleotide sequence ID" value="NZ_CP041743.1"/>
</dbReference>
<name>A0A1I3D438_9BURK</name>
<accession>A0A1I3D438</accession>
<proteinExistence type="predicted"/>
<organism evidence="1 2">
    <name type="scientific">Paraburkholderia megapolitana</name>
    <dbReference type="NCBI Taxonomy" id="420953"/>
    <lineage>
        <taxon>Bacteria</taxon>
        <taxon>Pseudomonadati</taxon>
        <taxon>Pseudomonadota</taxon>
        <taxon>Betaproteobacteria</taxon>
        <taxon>Burkholderiales</taxon>
        <taxon>Burkholderiaceae</taxon>
        <taxon>Paraburkholderia</taxon>
    </lineage>
</organism>
<gene>
    <name evidence="1" type="ORF">SAMN05192543_101100</name>
</gene>
<reference evidence="1 2" key="1">
    <citation type="submission" date="2016-10" db="EMBL/GenBank/DDBJ databases">
        <authorList>
            <person name="de Groot N.N."/>
        </authorList>
    </citation>
    <scope>NUCLEOTIDE SEQUENCE [LARGE SCALE GENOMIC DNA]</scope>
    <source>
        <strain evidence="1 2">LMG 23650</strain>
    </source>
</reference>
<evidence type="ECO:0000313" key="1">
    <source>
        <dbReference type="EMBL" id="SFH81475.1"/>
    </source>
</evidence>
<dbReference type="Proteomes" id="UP000199548">
    <property type="component" value="Unassembled WGS sequence"/>
</dbReference>
<protein>
    <submittedName>
        <fullName evidence="1">Uncharacterized protein</fullName>
    </submittedName>
</protein>
<keyword evidence="2" id="KW-1185">Reference proteome</keyword>
<dbReference type="STRING" id="420953.SAMN05192543_101100"/>